<reference evidence="8 9" key="1">
    <citation type="journal article" date="2023" name="Plants (Basel)">
        <title>Bridging the Gap: Combining Genomics and Transcriptomics Approaches to Understand Stylosanthes scabra, an Orphan Legume from the Brazilian Caatinga.</title>
        <authorList>
            <person name="Ferreira-Neto J.R.C."/>
            <person name="da Silva M.D."/>
            <person name="Binneck E."/>
            <person name="de Melo N.F."/>
            <person name="da Silva R.H."/>
            <person name="de Melo A.L.T.M."/>
            <person name="Pandolfi V."/>
            <person name="Bustamante F.O."/>
            <person name="Brasileiro-Vidal A.C."/>
            <person name="Benko-Iseppon A.M."/>
        </authorList>
    </citation>
    <scope>NUCLEOTIDE SEQUENCE [LARGE SCALE GENOMIC DNA]</scope>
    <source>
        <tissue evidence="8">Leaves</tissue>
    </source>
</reference>
<keyword evidence="5" id="KW-0238">DNA-binding</keyword>
<feature type="region of interest" description="Disordered" evidence="6">
    <location>
        <begin position="344"/>
        <end position="387"/>
    </location>
</feature>
<keyword evidence="4" id="KW-0862">Zinc</keyword>
<evidence type="ECO:0000256" key="4">
    <source>
        <dbReference type="ARBA" id="ARBA00022833"/>
    </source>
</evidence>
<dbReference type="Gene3D" id="2.40.50.140">
    <property type="entry name" value="Nucleic acid-binding proteins"/>
    <property type="match status" value="1"/>
</dbReference>
<evidence type="ECO:0000259" key="7">
    <source>
        <dbReference type="Pfam" id="PF08646"/>
    </source>
</evidence>
<comment type="similarity">
    <text evidence="1">Belongs to the replication factor A protein 1 family.</text>
</comment>
<name>A0ABU6TTN6_9FABA</name>
<protein>
    <recommendedName>
        <fullName evidence="7">Replication factor A C-terminal domain-containing protein</fullName>
    </recommendedName>
</protein>
<feature type="compositionally biased region" description="Basic residues" evidence="6">
    <location>
        <begin position="366"/>
        <end position="379"/>
    </location>
</feature>
<gene>
    <name evidence="8" type="ORF">PIB30_078097</name>
</gene>
<keyword evidence="2" id="KW-0479">Metal-binding</keyword>
<dbReference type="Proteomes" id="UP001341840">
    <property type="component" value="Unassembled WGS sequence"/>
</dbReference>
<dbReference type="InterPro" id="IPR047192">
    <property type="entry name" value="Euk_RPA1_DBD_C"/>
</dbReference>
<dbReference type="InterPro" id="IPR012340">
    <property type="entry name" value="NA-bd_OB-fold"/>
</dbReference>
<evidence type="ECO:0000256" key="6">
    <source>
        <dbReference type="SAM" id="MobiDB-lite"/>
    </source>
</evidence>
<dbReference type="PANTHER" id="PTHR47165">
    <property type="entry name" value="OS03G0429900 PROTEIN"/>
    <property type="match status" value="1"/>
</dbReference>
<comment type="caution">
    <text evidence="8">The sequence shown here is derived from an EMBL/GenBank/DDBJ whole genome shotgun (WGS) entry which is preliminary data.</text>
</comment>
<proteinExistence type="inferred from homology"/>
<evidence type="ECO:0000313" key="9">
    <source>
        <dbReference type="Proteomes" id="UP001341840"/>
    </source>
</evidence>
<keyword evidence="9" id="KW-1185">Reference proteome</keyword>
<dbReference type="InterPro" id="IPR013955">
    <property type="entry name" value="Rep_factor-A_C"/>
</dbReference>
<dbReference type="EMBL" id="JASCZI010091690">
    <property type="protein sequence ID" value="MED6151003.1"/>
    <property type="molecule type" value="Genomic_DNA"/>
</dbReference>
<evidence type="ECO:0000256" key="1">
    <source>
        <dbReference type="ARBA" id="ARBA00005690"/>
    </source>
</evidence>
<organism evidence="8 9">
    <name type="scientific">Stylosanthes scabra</name>
    <dbReference type="NCBI Taxonomy" id="79078"/>
    <lineage>
        <taxon>Eukaryota</taxon>
        <taxon>Viridiplantae</taxon>
        <taxon>Streptophyta</taxon>
        <taxon>Embryophyta</taxon>
        <taxon>Tracheophyta</taxon>
        <taxon>Spermatophyta</taxon>
        <taxon>Magnoliopsida</taxon>
        <taxon>eudicotyledons</taxon>
        <taxon>Gunneridae</taxon>
        <taxon>Pentapetalae</taxon>
        <taxon>rosids</taxon>
        <taxon>fabids</taxon>
        <taxon>Fabales</taxon>
        <taxon>Fabaceae</taxon>
        <taxon>Papilionoideae</taxon>
        <taxon>50 kb inversion clade</taxon>
        <taxon>dalbergioids sensu lato</taxon>
        <taxon>Dalbergieae</taxon>
        <taxon>Pterocarpus clade</taxon>
        <taxon>Stylosanthes</taxon>
    </lineage>
</organism>
<evidence type="ECO:0000313" key="8">
    <source>
        <dbReference type="EMBL" id="MED6151003.1"/>
    </source>
</evidence>
<feature type="compositionally biased region" description="Polar residues" evidence="6">
    <location>
        <begin position="349"/>
        <end position="364"/>
    </location>
</feature>
<evidence type="ECO:0000256" key="2">
    <source>
        <dbReference type="ARBA" id="ARBA00022723"/>
    </source>
</evidence>
<accession>A0ABU6TTN6</accession>
<dbReference type="SUPFAM" id="SSF50249">
    <property type="entry name" value="Nucleic acid-binding proteins"/>
    <property type="match status" value="1"/>
</dbReference>
<keyword evidence="3" id="KW-0863">Zinc-finger</keyword>
<evidence type="ECO:0000256" key="3">
    <source>
        <dbReference type="ARBA" id="ARBA00022771"/>
    </source>
</evidence>
<evidence type="ECO:0000256" key="5">
    <source>
        <dbReference type="ARBA" id="ARBA00023125"/>
    </source>
</evidence>
<dbReference type="CDD" id="cd04476">
    <property type="entry name" value="RPA1_DBD_C"/>
    <property type="match status" value="1"/>
</dbReference>
<dbReference type="Pfam" id="PF08646">
    <property type="entry name" value="Rep_fac-A_C"/>
    <property type="match status" value="1"/>
</dbReference>
<dbReference type="PANTHER" id="PTHR47165:SF4">
    <property type="entry name" value="OS03G0429900 PROTEIN"/>
    <property type="match status" value="1"/>
</dbReference>
<feature type="domain" description="Replication factor A C-terminal" evidence="7">
    <location>
        <begin position="180"/>
        <end position="299"/>
    </location>
</feature>
<sequence length="387" mass="44646">MAGVFDKLSDLHRWKLNWRFKVYVKRLYEHRFVGSHSFSLEGVRVHVSISSQLVKKWFGLINEFEMTKVKVVEEPSFPLDVFNFRPFTEILNADNVDESEMFDVIGEVVGKEEARVVVTSKGVHVKRMAIVLEDLGSNCFCCVLFGDLVNQILPHLNEESFDPESETWIFGKIVAICAGKRNWTYESCIKCYKKAERNSEGKYFYKKCTLEYEEPKNRYKVEVVAFDGTACITLLLWDRECKYLCEIEAQDLMKLLNDKDDDEHPIAFDKMLEMKLFFKINVKTNNIKEADTVYAVMKICDDDEMVQKYQPPEFEADACVSPNRSLEHSVNSVKSKAAAKKSTSTLNSCIKNMQNNEQGKSSTNRGIKKGQKKGVKRVRVIFDDTED</sequence>